<feature type="compositionally biased region" description="Low complexity" evidence="1">
    <location>
        <begin position="260"/>
        <end position="274"/>
    </location>
</feature>
<feature type="compositionally biased region" description="Basic and acidic residues" evidence="1">
    <location>
        <begin position="1"/>
        <end position="13"/>
    </location>
</feature>
<gene>
    <name evidence="3" type="ORF">DIURU_001830</name>
</gene>
<sequence>MSEPASSEHERPRPSASPGDTGPAAAPSPSPLPPPPTSVPQPAIINKHALSNLNRTLKAKQKGIKHAGGGVASGVTSGPSTFANAPAMGDASEAKDDGGDEVTSVADDNDQSKRHQKVKRISKQASTKTDFFAAKLASAVHGCDSSDSDETFVYDQPQAPDAASSAVGSVYSPSVVDGAAPEPDLGAGALEWAPGGTGTASASLFAGAHSGPHSVRSVSEMSLPDTNNDAANTKLRPRKSMSTVASRHNDDTLATIKGCSGSPGPSVGASVGGANDDHYSYDEVDADDDLSSDGDDSDGDQRAPSQAPALNTPPTKSQAAAPPRRKKSPSTTSSSKLRSTTSKLFDKKGSQPRRYSIIPHDIDIDDFDDDLIYYDQARFPYMSSSGTNTPGDVPSFCGPPLAAAAPQTSASAHKLPHARSLNLASKKKHHRYFSMGAPAAAGAAGAAASPVAPGSPATASPGHGATISGHPTPPLQQQQQPTWTTGLLPSSPRHYDTFDEEPLLQNPAKELRKQTSFASSRYHNPMMSSPHDLYRIKSEEFARRGRYQCLRSFIYTLLSVVFIMTVGFSLGFILATTKQLEDVQISSIDQAVVASDELVFNVAVSAVNPGWFTIDIADVDLSVFAKSGYLDDPDSPHHYAVETVVLGSVYQFSSPISFTGGVFNSERQTQVAEVKLVGPGRNVTGLDSDSKDNWNKWNRIIKHPFDLILRGNLQYKLPMSSQPRFVSVNKVAYIDPNSD</sequence>
<feature type="transmembrane region" description="Helical" evidence="2">
    <location>
        <begin position="553"/>
        <end position="575"/>
    </location>
</feature>
<feature type="compositionally biased region" description="Low complexity" evidence="1">
    <location>
        <begin position="446"/>
        <end position="465"/>
    </location>
</feature>
<dbReference type="PANTHER" id="PTHR28258">
    <property type="entry name" value="VACUOLAR SEGREGATION PROTEIN 7"/>
    <property type="match status" value="1"/>
</dbReference>
<organism evidence="3 4">
    <name type="scientific">Diutina rugosa</name>
    <name type="common">Yeast</name>
    <name type="synonym">Candida rugosa</name>
    <dbReference type="NCBI Taxonomy" id="5481"/>
    <lineage>
        <taxon>Eukaryota</taxon>
        <taxon>Fungi</taxon>
        <taxon>Dikarya</taxon>
        <taxon>Ascomycota</taxon>
        <taxon>Saccharomycotina</taxon>
        <taxon>Pichiomycetes</taxon>
        <taxon>Debaryomycetaceae</taxon>
        <taxon>Diutina</taxon>
    </lineage>
</organism>
<accession>A0A642UXI8</accession>
<name>A0A642UXI8_DIURU</name>
<feature type="compositionally biased region" description="Low complexity" evidence="1">
    <location>
        <begin position="329"/>
        <end position="343"/>
    </location>
</feature>
<evidence type="ECO:0000256" key="1">
    <source>
        <dbReference type="SAM" id="MobiDB-lite"/>
    </source>
</evidence>
<dbReference type="GO" id="GO:0010513">
    <property type="term" value="P:positive regulation of phosphatidylinositol biosynthetic process"/>
    <property type="evidence" value="ECO:0007669"/>
    <property type="project" value="TreeGrafter"/>
</dbReference>
<feature type="compositionally biased region" description="Polar residues" evidence="1">
    <location>
        <begin position="216"/>
        <end position="231"/>
    </location>
</feature>
<proteinExistence type="predicted"/>
<evidence type="ECO:0000313" key="4">
    <source>
        <dbReference type="Proteomes" id="UP000449547"/>
    </source>
</evidence>
<dbReference type="OrthoDB" id="1204at2759"/>
<evidence type="ECO:0000313" key="3">
    <source>
        <dbReference type="EMBL" id="KAA8904754.1"/>
    </source>
</evidence>
<protein>
    <submittedName>
        <fullName evidence="3">Uncharacterized protein</fullName>
    </submittedName>
</protein>
<dbReference type="GeneID" id="54780483"/>
<keyword evidence="2" id="KW-0812">Transmembrane</keyword>
<dbReference type="OMA" id="IVRGNMY"/>
<dbReference type="Proteomes" id="UP000449547">
    <property type="component" value="Unassembled WGS sequence"/>
</dbReference>
<dbReference type="EMBL" id="SWFT01000053">
    <property type="protein sequence ID" value="KAA8904754.1"/>
    <property type="molecule type" value="Genomic_DNA"/>
</dbReference>
<feature type="region of interest" description="Disordered" evidence="1">
    <location>
        <begin position="1"/>
        <end position="124"/>
    </location>
</feature>
<dbReference type="InterPro" id="IPR024260">
    <property type="entry name" value="Vac7"/>
</dbReference>
<dbReference type="VEuPathDB" id="FungiDB:DIURU_001830"/>
<dbReference type="AlphaFoldDB" id="A0A642UXI8"/>
<feature type="compositionally biased region" description="Acidic residues" evidence="1">
    <location>
        <begin position="282"/>
        <end position="298"/>
    </location>
</feature>
<dbReference type="PANTHER" id="PTHR28258:SF1">
    <property type="entry name" value="VACUOLAR SEGREGATION PROTEIN 7"/>
    <property type="match status" value="1"/>
</dbReference>
<dbReference type="Pfam" id="PF12751">
    <property type="entry name" value="Vac7"/>
    <property type="match status" value="2"/>
</dbReference>
<feature type="compositionally biased region" description="Pro residues" evidence="1">
    <location>
        <begin position="26"/>
        <end position="39"/>
    </location>
</feature>
<dbReference type="GO" id="GO:1903778">
    <property type="term" value="P:protein localization to vacuolar membrane"/>
    <property type="evidence" value="ECO:0007669"/>
    <property type="project" value="TreeGrafter"/>
</dbReference>
<comment type="caution">
    <text evidence="3">The sequence shown here is derived from an EMBL/GenBank/DDBJ whole genome shotgun (WGS) entry which is preliminary data.</text>
</comment>
<keyword evidence="2" id="KW-0472">Membrane</keyword>
<reference evidence="3 4" key="1">
    <citation type="submission" date="2019-07" db="EMBL/GenBank/DDBJ databases">
        <title>Genome assembly of two rare yeast pathogens: Diutina rugosa and Trichomonascus ciferrii.</title>
        <authorList>
            <person name="Mixao V."/>
            <person name="Saus E."/>
            <person name="Hansen A."/>
            <person name="Lass-Flor C."/>
            <person name="Gabaldon T."/>
        </authorList>
    </citation>
    <scope>NUCLEOTIDE SEQUENCE [LARGE SCALE GENOMIC DNA]</scope>
    <source>
        <strain evidence="3 4">CBS 613</strain>
    </source>
</reference>
<dbReference type="GO" id="GO:0000329">
    <property type="term" value="C:fungal-type vacuole membrane"/>
    <property type="evidence" value="ECO:0007669"/>
    <property type="project" value="TreeGrafter"/>
</dbReference>
<keyword evidence="2" id="KW-1133">Transmembrane helix</keyword>
<evidence type="ECO:0000256" key="2">
    <source>
        <dbReference type="SAM" id="Phobius"/>
    </source>
</evidence>
<feature type="compositionally biased region" description="Low complexity" evidence="1">
    <location>
        <begin position="14"/>
        <end position="25"/>
    </location>
</feature>
<keyword evidence="4" id="KW-1185">Reference proteome</keyword>
<dbReference type="GO" id="GO:0070772">
    <property type="term" value="C:PAS complex"/>
    <property type="evidence" value="ECO:0007669"/>
    <property type="project" value="TreeGrafter"/>
</dbReference>
<dbReference type="GO" id="GO:0000011">
    <property type="term" value="P:vacuole inheritance"/>
    <property type="evidence" value="ECO:0007669"/>
    <property type="project" value="TreeGrafter"/>
</dbReference>
<feature type="compositionally biased region" description="Polar residues" evidence="1">
    <location>
        <begin position="308"/>
        <end position="318"/>
    </location>
</feature>
<feature type="region of interest" description="Disordered" evidence="1">
    <location>
        <begin position="142"/>
        <end position="166"/>
    </location>
</feature>
<dbReference type="RefSeq" id="XP_034013364.1">
    <property type="nucleotide sequence ID" value="XM_034154417.1"/>
</dbReference>
<feature type="region of interest" description="Disordered" evidence="1">
    <location>
        <begin position="179"/>
        <end position="360"/>
    </location>
</feature>
<feature type="region of interest" description="Disordered" evidence="1">
    <location>
        <begin position="446"/>
        <end position="483"/>
    </location>
</feature>